<dbReference type="EMBL" id="LAZR01042229">
    <property type="protein sequence ID" value="KKL10029.1"/>
    <property type="molecule type" value="Genomic_DNA"/>
</dbReference>
<reference evidence="1" key="1">
    <citation type="journal article" date="2015" name="Nature">
        <title>Complex archaea that bridge the gap between prokaryotes and eukaryotes.</title>
        <authorList>
            <person name="Spang A."/>
            <person name="Saw J.H."/>
            <person name="Jorgensen S.L."/>
            <person name="Zaremba-Niedzwiedzka K."/>
            <person name="Martijn J."/>
            <person name="Lind A.E."/>
            <person name="van Eijk R."/>
            <person name="Schleper C."/>
            <person name="Guy L."/>
            <person name="Ettema T.J."/>
        </authorList>
    </citation>
    <scope>NUCLEOTIDE SEQUENCE</scope>
</reference>
<organism evidence="1">
    <name type="scientific">marine sediment metagenome</name>
    <dbReference type="NCBI Taxonomy" id="412755"/>
    <lineage>
        <taxon>unclassified sequences</taxon>
        <taxon>metagenomes</taxon>
        <taxon>ecological metagenomes</taxon>
    </lineage>
</organism>
<evidence type="ECO:0000313" key="1">
    <source>
        <dbReference type="EMBL" id="KKL10029.1"/>
    </source>
</evidence>
<sequence>MLVWATGVLCVFAMAYSVASDSFLPEIGSYLERKVYFESVISEKGLSMHKGDYWKKVKGANGHSD</sequence>
<gene>
    <name evidence="1" type="ORF">LCGC14_2559910</name>
</gene>
<accession>A0A0F9AKA4</accession>
<proteinExistence type="predicted"/>
<dbReference type="AlphaFoldDB" id="A0A0F9AKA4"/>
<protein>
    <submittedName>
        <fullName evidence="1">Uncharacterized protein</fullName>
    </submittedName>
</protein>
<comment type="caution">
    <text evidence="1">The sequence shown here is derived from an EMBL/GenBank/DDBJ whole genome shotgun (WGS) entry which is preliminary data.</text>
</comment>
<name>A0A0F9AKA4_9ZZZZ</name>